<evidence type="ECO:0000256" key="5">
    <source>
        <dbReference type="PROSITE-ProRule" id="PRU00723"/>
    </source>
</evidence>
<comment type="caution">
    <text evidence="9">The sequence shown here is derived from an EMBL/GenBank/DDBJ whole genome shotgun (WGS) entry which is preliminary data.</text>
</comment>
<evidence type="ECO:0000256" key="7">
    <source>
        <dbReference type="SAM" id="MobiDB-lite"/>
    </source>
</evidence>
<keyword evidence="6" id="KW-0963">Cytoplasm</keyword>
<evidence type="ECO:0000256" key="2">
    <source>
        <dbReference type="ARBA" id="ARBA00022737"/>
    </source>
</evidence>
<evidence type="ECO:0000313" key="9">
    <source>
        <dbReference type="EMBL" id="KAG8589168.1"/>
    </source>
</evidence>
<dbReference type="Proteomes" id="UP000824782">
    <property type="component" value="Unassembled WGS sequence"/>
</dbReference>
<feature type="domain" description="C3H1-type" evidence="8">
    <location>
        <begin position="165"/>
        <end position="188"/>
    </location>
</feature>
<dbReference type="PANTHER" id="PTHR12547:SF179">
    <property type="entry name" value="MRNA DECAY ACTIVATOR PROTEIN ZFP36"/>
    <property type="match status" value="1"/>
</dbReference>
<dbReference type="InterPro" id="IPR036855">
    <property type="entry name" value="Znf_CCCH_sf"/>
</dbReference>
<evidence type="ECO:0000256" key="4">
    <source>
        <dbReference type="ARBA" id="ARBA00022833"/>
    </source>
</evidence>
<dbReference type="GO" id="GO:0008270">
    <property type="term" value="F:zinc ion binding"/>
    <property type="evidence" value="ECO:0007669"/>
    <property type="project" value="UniProtKB-KW"/>
</dbReference>
<evidence type="ECO:0000256" key="1">
    <source>
        <dbReference type="ARBA" id="ARBA00022723"/>
    </source>
</evidence>
<reference evidence="9" key="1">
    <citation type="thesis" date="2020" institute="ProQuest LLC" country="789 East Eisenhower Parkway, Ann Arbor, MI, USA">
        <title>Comparative Genomics and Chromosome Evolution.</title>
        <authorList>
            <person name="Mudd A.B."/>
        </authorList>
    </citation>
    <scope>NUCLEOTIDE SEQUENCE</scope>
    <source>
        <strain evidence="9">237g6f4</strain>
        <tissue evidence="9">Blood</tissue>
    </source>
</reference>
<dbReference type="GO" id="GO:1900153">
    <property type="term" value="P:positive regulation of nuclear-transcribed mRNA catabolic process, deadenylation-dependent decay"/>
    <property type="evidence" value="ECO:0007669"/>
    <property type="project" value="UniProtKB-UniRule"/>
</dbReference>
<dbReference type="EMBL" id="WNYA01000002">
    <property type="protein sequence ID" value="KAG8589168.1"/>
    <property type="molecule type" value="Genomic_DNA"/>
</dbReference>
<keyword evidence="4 5" id="KW-0862">Zinc</keyword>
<keyword evidence="1 5" id="KW-0479">Metal-binding</keyword>
<dbReference type="GO" id="GO:0035925">
    <property type="term" value="F:mRNA 3'-UTR AU-rich region binding"/>
    <property type="evidence" value="ECO:0007669"/>
    <property type="project" value="UniProtKB-UniRule"/>
</dbReference>
<evidence type="ECO:0000256" key="3">
    <source>
        <dbReference type="ARBA" id="ARBA00022771"/>
    </source>
</evidence>
<dbReference type="Gene3D" id="4.10.1000.10">
    <property type="entry name" value="Zinc finger, CCCH-type"/>
    <property type="match status" value="3"/>
</dbReference>
<evidence type="ECO:0000259" key="8">
    <source>
        <dbReference type="PROSITE" id="PS50103"/>
    </source>
</evidence>
<feature type="compositionally biased region" description="Low complexity" evidence="7">
    <location>
        <begin position="194"/>
        <end position="204"/>
    </location>
</feature>
<dbReference type="GO" id="GO:0005634">
    <property type="term" value="C:nucleus"/>
    <property type="evidence" value="ECO:0007669"/>
    <property type="project" value="UniProtKB-SubCell"/>
</dbReference>
<dbReference type="FunFam" id="4.10.1000.10:FF:000001">
    <property type="entry name" value="zinc finger CCCH domain-containing protein 15-like"/>
    <property type="match status" value="1"/>
</dbReference>
<dbReference type="InterPro" id="IPR045877">
    <property type="entry name" value="ZFP36-like"/>
</dbReference>
<dbReference type="Pfam" id="PF00642">
    <property type="entry name" value="zf-CCCH"/>
    <property type="match status" value="3"/>
</dbReference>
<accession>A0AAV7CVJ8</accession>
<organism evidence="9 10">
    <name type="scientific">Engystomops pustulosus</name>
    <name type="common">Tungara frog</name>
    <name type="synonym">Physalaemus pustulosus</name>
    <dbReference type="NCBI Taxonomy" id="76066"/>
    <lineage>
        <taxon>Eukaryota</taxon>
        <taxon>Metazoa</taxon>
        <taxon>Chordata</taxon>
        <taxon>Craniata</taxon>
        <taxon>Vertebrata</taxon>
        <taxon>Euteleostomi</taxon>
        <taxon>Amphibia</taxon>
        <taxon>Batrachia</taxon>
        <taxon>Anura</taxon>
        <taxon>Neobatrachia</taxon>
        <taxon>Hyloidea</taxon>
        <taxon>Leptodactylidae</taxon>
        <taxon>Leiuperinae</taxon>
        <taxon>Engystomops</taxon>
    </lineage>
</organism>
<feature type="domain" description="C3H1-type" evidence="8">
    <location>
        <begin position="133"/>
        <end position="161"/>
    </location>
</feature>
<feature type="zinc finger region" description="C3H1-type" evidence="5">
    <location>
        <begin position="86"/>
        <end position="114"/>
    </location>
</feature>
<sequence>MDQNEEVKMFLQFSNSLDIFSSISPPLGETPLGSSCTAPKGTGFSSLRYKTELCNRYAESGFCAYRSRCQFAHGLSDLRPPFQHPKYKTELCRSFHIEGTCSYGPRCLFIHGHSEKREVPDTIRLRQRRPSPFYSKKQCRLWRSPTGCPYGSNCLFQHPGAVRDVCRHYAALGVCPYGTHCLFKHTPPPDRWGAGSLAGSGSLSPAESDTDAGNDPFREASANNAFNFSSLLLPLALRLQILGEEEDIAATSPGLSEDDNSQDAQGF</sequence>
<dbReference type="Pfam" id="PF14608">
    <property type="entry name" value="zf-CCCH_2"/>
    <property type="match status" value="1"/>
</dbReference>
<feature type="region of interest" description="Disordered" evidence="7">
    <location>
        <begin position="194"/>
        <end position="218"/>
    </location>
</feature>
<keyword evidence="3 5" id="KW-0863">Zinc-finger</keyword>
<proteinExistence type="predicted"/>
<dbReference type="AlphaFoldDB" id="A0AAV7CVJ8"/>
<dbReference type="InterPro" id="IPR000571">
    <property type="entry name" value="Znf_CCCH"/>
</dbReference>
<dbReference type="GO" id="GO:0005737">
    <property type="term" value="C:cytoplasm"/>
    <property type="evidence" value="ECO:0007669"/>
    <property type="project" value="UniProtKB-SubCell"/>
</dbReference>
<comment type="function">
    <text evidence="6">Zinc-finger RNA-binding protein that destabilizes several cytoplasmic AU-rich element (ARE)-containing mRNA transcripts by promoting their poly(A) tail removal or deadenylation, and hence provide a mechanism for attenuating protein synthesis. Acts as a 3'-untranslated region (UTR) ARE mRNA-binding adapter protein to communicate signaling events to the mRNA decay machinery. Functions by recruiting the CCR4-NOT deadenylase complex and probably other components of the cytoplasmic RNA decay machinery to the bound ARE-containing mRNAs, and hence promotes ARE-mediated mRNA deadenylation and decay processes. Binds to 3'-UTR ARE of numerous mRNAs.</text>
</comment>
<comment type="subunit">
    <text evidence="6">Associates with the cytoplasmic CCR4-NOT deadenylase complex to trigger ARE-containing mRNA deadenylation and decay processes.</text>
</comment>
<feature type="zinc finger region" description="C3H1-type" evidence="5">
    <location>
        <begin position="165"/>
        <end position="188"/>
    </location>
</feature>
<dbReference type="SUPFAM" id="SSF90229">
    <property type="entry name" value="CCCH zinc finger"/>
    <property type="match status" value="4"/>
</dbReference>
<feature type="zinc finger region" description="C3H1-type" evidence="5">
    <location>
        <begin position="48"/>
        <end position="76"/>
    </location>
</feature>
<dbReference type="SMART" id="SM00356">
    <property type="entry name" value="ZnF_C3H1"/>
    <property type="match status" value="4"/>
</dbReference>
<evidence type="ECO:0000256" key="6">
    <source>
        <dbReference type="RuleBase" id="RU369014"/>
    </source>
</evidence>
<dbReference type="FunFam" id="4.10.1000.10:FF:000003">
    <property type="entry name" value="Zinc finger CCCH domain-containing protein"/>
    <property type="match status" value="1"/>
</dbReference>
<keyword evidence="2 6" id="KW-0677">Repeat</keyword>
<gene>
    <name evidence="9" type="ORF">GDO81_006288</name>
</gene>
<comment type="subcellular location">
    <subcellularLocation>
        <location evidence="6">Nucleus</location>
    </subcellularLocation>
    <subcellularLocation>
        <location evidence="6">Cytoplasm</location>
    </subcellularLocation>
</comment>
<feature type="domain" description="C3H1-type" evidence="8">
    <location>
        <begin position="86"/>
        <end position="114"/>
    </location>
</feature>
<keyword evidence="6" id="KW-0687">Ribonucleoprotein</keyword>
<feature type="zinc finger region" description="C3H1-type" evidence="5">
    <location>
        <begin position="133"/>
        <end position="161"/>
    </location>
</feature>
<feature type="domain" description="C3H1-type" evidence="8">
    <location>
        <begin position="48"/>
        <end position="76"/>
    </location>
</feature>
<dbReference type="GO" id="GO:0061158">
    <property type="term" value="P:3'-UTR-mediated mRNA destabilization"/>
    <property type="evidence" value="ECO:0007669"/>
    <property type="project" value="UniProtKB-UniRule"/>
</dbReference>
<dbReference type="PANTHER" id="PTHR12547">
    <property type="entry name" value="CCCH ZINC FINGER/TIS11-RELATED"/>
    <property type="match status" value="1"/>
</dbReference>
<keyword evidence="10" id="KW-1185">Reference proteome</keyword>
<dbReference type="PROSITE" id="PS50103">
    <property type="entry name" value="ZF_C3H1"/>
    <property type="match status" value="4"/>
</dbReference>
<evidence type="ECO:0000313" key="10">
    <source>
        <dbReference type="Proteomes" id="UP000824782"/>
    </source>
</evidence>
<dbReference type="GO" id="GO:1990904">
    <property type="term" value="C:ribonucleoprotein complex"/>
    <property type="evidence" value="ECO:0007669"/>
    <property type="project" value="UniProtKB-KW"/>
</dbReference>
<protein>
    <recommendedName>
        <fullName evidence="6">mRNA decay activator protein ZFP36</fullName>
    </recommendedName>
    <alternativeName>
        <fullName evidence="6">Zinc finger protein 36</fullName>
    </alternativeName>
</protein>
<name>A0AAV7CVJ8_ENGPU</name>
<keyword evidence="6" id="KW-0539">Nucleus</keyword>